<protein>
    <recommendedName>
        <fullName evidence="5">3-keto-disaccharide hydrolase domain-containing protein</fullName>
    </recommendedName>
</protein>
<keyword evidence="4" id="KW-1185">Reference proteome</keyword>
<dbReference type="OrthoDB" id="4839963at2"/>
<gene>
    <name evidence="3" type="ORF">BN11_530006</name>
</gene>
<evidence type="ECO:0000313" key="3">
    <source>
        <dbReference type="EMBL" id="CCH75180.1"/>
    </source>
</evidence>
<organism evidence="3 4">
    <name type="scientific">Nostocoides australiense Ben110</name>
    <dbReference type="NCBI Taxonomy" id="1193182"/>
    <lineage>
        <taxon>Bacteria</taxon>
        <taxon>Bacillati</taxon>
        <taxon>Actinomycetota</taxon>
        <taxon>Actinomycetes</taxon>
        <taxon>Micrococcales</taxon>
        <taxon>Intrasporangiaceae</taxon>
        <taxon>Nostocoides</taxon>
    </lineage>
</organism>
<comment type="caution">
    <text evidence="3">The sequence shown here is derived from an EMBL/GenBank/DDBJ whole genome shotgun (WGS) entry which is preliminary data.</text>
</comment>
<evidence type="ECO:0000256" key="2">
    <source>
        <dbReference type="SAM" id="SignalP"/>
    </source>
</evidence>
<dbReference type="RefSeq" id="WP_157043981.1">
    <property type="nucleotide sequence ID" value="NZ_HG764815.1"/>
</dbReference>
<sequence>MQRRKFIASAALAAAMTGSLVTADAATAVPESGQRAGWTSTFNGSKAGWQNVVGTWVLKPGNLYNTGIAGKRTSVKHINNYTNFYYTVRMKRWGNSTGVAANAIVIRGNPSSRDGTGYWRPSYLLQYSNNGFYSVWRINADATQTAIQGWTPVSGVISKSGYNKLEVWAGGDSLDFHINGVHLWSGFDSALTFGNVGVSQYTEPGKWSQTWLDSASLTVATRVAPHDHGAAGTPVKGGTMDMAPR</sequence>
<feature type="signal peptide" evidence="2">
    <location>
        <begin position="1"/>
        <end position="23"/>
    </location>
</feature>
<evidence type="ECO:0000256" key="1">
    <source>
        <dbReference type="SAM" id="MobiDB-lite"/>
    </source>
</evidence>
<dbReference type="Gene3D" id="2.60.120.560">
    <property type="entry name" value="Exo-inulinase, domain 1"/>
    <property type="match status" value="1"/>
</dbReference>
<dbReference type="AlphaFoldDB" id="W6K291"/>
<keyword evidence="2" id="KW-0732">Signal</keyword>
<accession>W6K291</accession>
<dbReference type="EMBL" id="CAJA01000478">
    <property type="protein sequence ID" value="CCH75180.1"/>
    <property type="molecule type" value="Genomic_DNA"/>
</dbReference>
<proteinExistence type="predicted"/>
<name>W6K291_9MICO</name>
<feature type="region of interest" description="Disordered" evidence="1">
    <location>
        <begin position="226"/>
        <end position="245"/>
    </location>
</feature>
<feature type="chain" id="PRO_5039001493" description="3-keto-disaccharide hydrolase domain-containing protein" evidence="2">
    <location>
        <begin position="24"/>
        <end position="245"/>
    </location>
</feature>
<evidence type="ECO:0008006" key="5">
    <source>
        <dbReference type="Google" id="ProtNLM"/>
    </source>
</evidence>
<dbReference type="Proteomes" id="UP000035763">
    <property type="component" value="Unassembled WGS sequence"/>
</dbReference>
<dbReference type="STRING" id="1193182.BN11_530006"/>
<evidence type="ECO:0000313" key="4">
    <source>
        <dbReference type="Proteomes" id="UP000035763"/>
    </source>
</evidence>
<reference evidence="3 4" key="1">
    <citation type="journal article" date="2013" name="ISME J.">
        <title>A metabolic model for members of the genus Tetrasphaera involved in enhanced biological phosphorus removal.</title>
        <authorList>
            <person name="Kristiansen R."/>
            <person name="Nguyen H.T.T."/>
            <person name="Saunders A.M."/>
            <person name="Nielsen J.L."/>
            <person name="Wimmer R."/>
            <person name="Le V.Q."/>
            <person name="McIlroy S.J."/>
            <person name="Petrovski S."/>
            <person name="Seviour R.J."/>
            <person name="Calteau A."/>
            <person name="Nielsen K.L."/>
            <person name="Nielsen P.H."/>
        </authorList>
    </citation>
    <scope>NUCLEOTIDE SEQUENCE [LARGE SCALE GENOMIC DNA]</scope>
    <source>
        <strain evidence="3 4">Ben110</strain>
    </source>
</reference>